<dbReference type="Proteomes" id="UP000317243">
    <property type="component" value="Unassembled WGS sequence"/>
</dbReference>
<dbReference type="AlphaFoldDB" id="A0A5C5XA90"/>
<proteinExistence type="predicted"/>
<evidence type="ECO:0000313" key="1">
    <source>
        <dbReference type="EMBL" id="TWT59095.1"/>
    </source>
</evidence>
<sequence>MSPPKLSDFPAEESPVNHYWTNVCEFASPIDSRNTLVDGVTPRDDSLLANREILSSSFGIEIPG</sequence>
<protein>
    <submittedName>
        <fullName evidence="1">Uncharacterized protein</fullName>
    </submittedName>
</protein>
<gene>
    <name evidence="1" type="ORF">KOR42_24840</name>
</gene>
<comment type="caution">
    <text evidence="1">The sequence shown here is derived from an EMBL/GenBank/DDBJ whole genome shotgun (WGS) entry which is preliminary data.</text>
</comment>
<accession>A0A5C5XA90</accession>
<dbReference type="EMBL" id="SIHI01000001">
    <property type="protein sequence ID" value="TWT59095.1"/>
    <property type="molecule type" value="Genomic_DNA"/>
</dbReference>
<keyword evidence="2" id="KW-1185">Reference proteome</keyword>
<evidence type="ECO:0000313" key="2">
    <source>
        <dbReference type="Proteomes" id="UP000317243"/>
    </source>
</evidence>
<name>A0A5C5XA90_9PLAN</name>
<organism evidence="1 2">
    <name type="scientific">Thalassoglobus neptunius</name>
    <dbReference type="NCBI Taxonomy" id="1938619"/>
    <lineage>
        <taxon>Bacteria</taxon>
        <taxon>Pseudomonadati</taxon>
        <taxon>Planctomycetota</taxon>
        <taxon>Planctomycetia</taxon>
        <taxon>Planctomycetales</taxon>
        <taxon>Planctomycetaceae</taxon>
        <taxon>Thalassoglobus</taxon>
    </lineage>
</organism>
<reference evidence="1 2" key="1">
    <citation type="submission" date="2019-02" db="EMBL/GenBank/DDBJ databases">
        <title>Deep-cultivation of Planctomycetes and their phenomic and genomic characterization uncovers novel biology.</title>
        <authorList>
            <person name="Wiegand S."/>
            <person name="Jogler M."/>
            <person name="Boedeker C."/>
            <person name="Pinto D."/>
            <person name="Vollmers J."/>
            <person name="Rivas-Marin E."/>
            <person name="Kohn T."/>
            <person name="Peeters S.H."/>
            <person name="Heuer A."/>
            <person name="Rast P."/>
            <person name="Oberbeckmann S."/>
            <person name="Bunk B."/>
            <person name="Jeske O."/>
            <person name="Meyerdierks A."/>
            <person name="Storesund J.E."/>
            <person name="Kallscheuer N."/>
            <person name="Luecker S."/>
            <person name="Lage O.M."/>
            <person name="Pohl T."/>
            <person name="Merkel B.J."/>
            <person name="Hornburger P."/>
            <person name="Mueller R.-W."/>
            <person name="Bruemmer F."/>
            <person name="Labrenz M."/>
            <person name="Spormann A.M."/>
            <person name="Op Den Camp H."/>
            <person name="Overmann J."/>
            <person name="Amann R."/>
            <person name="Jetten M.S.M."/>
            <person name="Mascher T."/>
            <person name="Medema M.H."/>
            <person name="Devos D.P."/>
            <person name="Kaster A.-K."/>
            <person name="Ovreas L."/>
            <person name="Rohde M."/>
            <person name="Galperin M.Y."/>
            <person name="Jogler C."/>
        </authorList>
    </citation>
    <scope>NUCLEOTIDE SEQUENCE [LARGE SCALE GENOMIC DNA]</scope>
    <source>
        <strain evidence="1 2">KOR42</strain>
    </source>
</reference>